<name>A0A1F6GLU1_9PROT</name>
<comment type="caution">
    <text evidence="1">The sequence shown here is derived from an EMBL/GenBank/DDBJ whole genome shotgun (WGS) entry which is preliminary data.</text>
</comment>
<dbReference type="AlphaFoldDB" id="A0A1F6GLU1"/>
<evidence type="ECO:0000313" key="2">
    <source>
        <dbReference type="Proteomes" id="UP000177583"/>
    </source>
</evidence>
<evidence type="ECO:0000313" key="1">
    <source>
        <dbReference type="EMBL" id="OGG99086.1"/>
    </source>
</evidence>
<organism evidence="1 2">
    <name type="scientific">Candidatus Lambdaproteobacteria bacterium RIFOXYD2_FULL_56_26</name>
    <dbReference type="NCBI Taxonomy" id="1817773"/>
    <lineage>
        <taxon>Bacteria</taxon>
        <taxon>Pseudomonadati</taxon>
        <taxon>Pseudomonadota</taxon>
        <taxon>Candidatus Lambdaproteobacteria</taxon>
    </lineage>
</organism>
<sequence>MSFIFAQAEFKKVFLFQKPSPNAPGNHPRSNRTVLVTAKRGCIFPPPPTNSKKNHSGFWGKGLNGLLIIKPGGFGCEREQPAGLFKKEPKSFGNYDGGW</sequence>
<reference evidence="1 2" key="1">
    <citation type="journal article" date="2016" name="Nat. Commun.">
        <title>Thousands of microbial genomes shed light on interconnected biogeochemical processes in an aquifer system.</title>
        <authorList>
            <person name="Anantharaman K."/>
            <person name="Brown C.T."/>
            <person name="Hug L.A."/>
            <person name="Sharon I."/>
            <person name="Castelle C.J."/>
            <person name="Probst A.J."/>
            <person name="Thomas B.C."/>
            <person name="Singh A."/>
            <person name="Wilkins M.J."/>
            <person name="Karaoz U."/>
            <person name="Brodie E.L."/>
            <person name="Williams K.H."/>
            <person name="Hubbard S.S."/>
            <person name="Banfield J.F."/>
        </authorList>
    </citation>
    <scope>NUCLEOTIDE SEQUENCE [LARGE SCALE GENOMIC DNA]</scope>
</reference>
<accession>A0A1F6GLU1</accession>
<gene>
    <name evidence="1" type="ORF">A2557_10025</name>
</gene>
<dbReference type="EMBL" id="MFNF01000061">
    <property type="protein sequence ID" value="OGG99086.1"/>
    <property type="molecule type" value="Genomic_DNA"/>
</dbReference>
<dbReference type="Proteomes" id="UP000177583">
    <property type="component" value="Unassembled WGS sequence"/>
</dbReference>
<protein>
    <submittedName>
        <fullName evidence="1">Uncharacterized protein</fullName>
    </submittedName>
</protein>
<proteinExistence type="predicted"/>